<dbReference type="PANTHER" id="PTHR11439:SF483">
    <property type="entry name" value="PEPTIDE SYNTHASE GLIP-LIKE, PUTATIVE (AFU_ORTHOLOGUE AFUA_3G12920)-RELATED"/>
    <property type="match status" value="1"/>
</dbReference>
<gene>
    <name evidence="2" type="ORF">Vbra_3699</name>
</gene>
<reference evidence="2 3" key="1">
    <citation type="submission" date="2014-11" db="EMBL/GenBank/DDBJ databases">
        <authorList>
            <person name="Zhu J."/>
            <person name="Qi W."/>
            <person name="Song R."/>
        </authorList>
    </citation>
    <scope>NUCLEOTIDE SEQUENCE [LARGE SCALE GENOMIC DNA]</scope>
</reference>
<dbReference type="EMBL" id="CDMY01000164">
    <property type="protein sequence ID" value="CEL93438.1"/>
    <property type="molecule type" value="Genomic_DNA"/>
</dbReference>
<protein>
    <recommendedName>
        <fullName evidence="1">Reverse transcriptase Ty1/copia-type domain-containing protein</fullName>
    </recommendedName>
</protein>
<dbReference type="OMA" id="HIAGADN"/>
<accession>A0A0G4ED01</accession>
<dbReference type="AlphaFoldDB" id="A0A0G4ED01"/>
<dbReference type="Proteomes" id="UP000041254">
    <property type="component" value="Unassembled WGS sequence"/>
</dbReference>
<dbReference type="Pfam" id="PF07727">
    <property type="entry name" value="RVT_2"/>
    <property type="match status" value="1"/>
</dbReference>
<dbReference type="InParanoid" id="A0A0G4ED01"/>
<keyword evidence="3" id="KW-1185">Reference proteome</keyword>
<feature type="domain" description="Reverse transcriptase Ty1/copia-type" evidence="1">
    <location>
        <begin position="147"/>
        <end position="304"/>
    </location>
</feature>
<organism evidence="2 3">
    <name type="scientific">Vitrella brassicaformis (strain CCMP3155)</name>
    <dbReference type="NCBI Taxonomy" id="1169540"/>
    <lineage>
        <taxon>Eukaryota</taxon>
        <taxon>Sar</taxon>
        <taxon>Alveolata</taxon>
        <taxon>Colpodellida</taxon>
        <taxon>Vitrellaceae</taxon>
        <taxon>Vitrella</taxon>
    </lineage>
</organism>
<dbReference type="VEuPathDB" id="CryptoDB:Vbra_3699"/>
<dbReference type="PhylomeDB" id="A0A0G4ED01"/>
<dbReference type="CDD" id="cd09272">
    <property type="entry name" value="RNase_HI_RT_Ty1"/>
    <property type="match status" value="1"/>
</dbReference>
<dbReference type="OrthoDB" id="413361at2759"/>
<proteinExistence type="predicted"/>
<dbReference type="InterPro" id="IPR013103">
    <property type="entry name" value="RVT_2"/>
</dbReference>
<dbReference type="STRING" id="1169540.A0A0G4ED01"/>
<dbReference type="PANTHER" id="PTHR11439">
    <property type="entry name" value="GAG-POL-RELATED RETROTRANSPOSON"/>
    <property type="match status" value="1"/>
</dbReference>
<evidence type="ECO:0000313" key="2">
    <source>
        <dbReference type="EMBL" id="CEL93438.1"/>
    </source>
</evidence>
<sequence length="578" mass="64511">MGVEEAEAVYLAACWGAEEAYVATSFGVGEDLSSSADPAADAVDAALSVGEFGGSTGTPLDRQLLILRAQEADVSVSDNDYAKWMSNMKVTPSIISKMSPENQERFREADAAEVEKLEQHETYIWRKRREVPRSSQIFHILAVRTTKADGRPKTRLVINGSQDERQHETLYAPTSRTATVKLLIAMGLAKGHDTEQADVESAFLHASMPEEQQPVFAYPTDEILARHPDKKKYEDILNDHFVDVLKREGFSQSAVDKGLFYHEARDLYINLYVDDALLMGPPEGREWLKELLASQFKMKWLGRPRLYANKIVEAFLPPNSRPVTTPIAPGIHIGTEPLPSDEEWEHSPLRKLPYRQVVGSVLYLATGTRPDLLYPVKELAKWMSRWTQDDYDAALRVLRYVKARPSLGVQFDKGGDPTQLVGYADASFADLADRRSTSGWLWLYMGGIVSAQSRTQPRVSTLMVKAEYKSVSECAKDGDALANTLKTINVSVARPLTLYSDGMGACYVASNKKDSRLLRHVDVRYHHVRELVGDGLLRVVHIAGADNPADILTKPMDRATLEKHLRTLKMVPVQPSSE</sequence>
<evidence type="ECO:0000259" key="1">
    <source>
        <dbReference type="Pfam" id="PF07727"/>
    </source>
</evidence>
<evidence type="ECO:0000313" key="3">
    <source>
        <dbReference type="Proteomes" id="UP000041254"/>
    </source>
</evidence>
<name>A0A0G4ED01_VITBC</name>